<dbReference type="PANTHER" id="PTHR22960">
    <property type="entry name" value="MOLYBDOPTERIN COFACTOR SYNTHESIS PROTEIN A"/>
    <property type="match status" value="1"/>
</dbReference>
<evidence type="ECO:0000256" key="7">
    <source>
        <dbReference type="ARBA" id="ARBA00023014"/>
    </source>
</evidence>
<evidence type="ECO:0000256" key="1">
    <source>
        <dbReference type="ARBA" id="ARBA00012167"/>
    </source>
</evidence>
<dbReference type="InterPro" id="IPR013785">
    <property type="entry name" value="Aldolase_TIM"/>
</dbReference>
<feature type="binding site" evidence="12">
    <location>
        <position position="282"/>
    </location>
    <ligand>
        <name>[4Fe-4S] cluster</name>
        <dbReference type="ChEBI" id="CHEBI:49883"/>
        <label>2</label>
        <note>4Fe-4S-substrate</note>
    </ligand>
</feature>
<feature type="binding site" evidence="12">
    <location>
        <position position="26"/>
    </location>
    <ligand>
        <name>S-adenosyl-L-methionine</name>
        <dbReference type="ChEBI" id="CHEBI:59789"/>
    </ligand>
</feature>
<dbReference type="HAMAP" id="MF_01225_B">
    <property type="entry name" value="MoaA_B"/>
    <property type="match status" value="1"/>
</dbReference>
<dbReference type="GO" id="GO:1904047">
    <property type="term" value="F:S-adenosyl-L-methionine binding"/>
    <property type="evidence" value="ECO:0007669"/>
    <property type="project" value="UniProtKB-UniRule"/>
</dbReference>
<dbReference type="SFLD" id="SFLDG01067">
    <property type="entry name" value="SPASM/twitch_domain_containing"/>
    <property type="match status" value="1"/>
</dbReference>
<keyword evidence="5 12" id="KW-0547">Nucleotide-binding</keyword>
<evidence type="ECO:0000259" key="13">
    <source>
        <dbReference type="PROSITE" id="PS51918"/>
    </source>
</evidence>
<dbReference type="PROSITE" id="PS01305">
    <property type="entry name" value="MOAA_NIFB_PQQE"/>
    <property type="match status" value="1"/>
</dbReference>
<dbReference type="SFLD" id="SFLDS00029">
    <property type="entry name" value="Radical_SAM"/>
    <property type="match status" value="1"/>
</dbReference>
<feature type="binding site" evidence="12">
    <location>
        <position position="63"/>
    </location>
    <ligand>
        <name>GTP</name>
        <dbReference type="ChEBI" id="CHEBI:37565"/>
    </ligand>
</feature>
<feature type="domain" description="Radical SAM core" evidence="13">
    <location>
        <begin position="4"/>
        <end position="229"/>
    </location>
</feature>
<feature type="binding site" evidence="12">
    <location>
        <position position="94"/>
    </location>
    <ligand>
        <name>GTP</name>
        <dbReference type="ChEBI" id="CHEBI:37565"/>
    </ligand>
</feature>
<sequence length="334" mass="36400">MKDSHGRTIDYLRISLTDRCNLRCIYCMPEEGVRALAHEDILSLEEIERLVRIAAEMGITRVRLTGGEPLVRKGVVDLVRALKATPGIESVALTTNGILLPRMAEELKAAGLSRVNISLDTLDPEQYAAITRRGSFDEAMAGIESAIEAGFSPVKVNAVVVKALNQDVLSFARMSIDRPLHVRFIEYMPVGESAGACGCGWGKQDVIPSEELRATIDEQARAAGIGPLRPASKHRPAGWGPARYFEFENARGTVGFISPLSRHFCSECNRLRLTADGKIRPCLFSDNEFDVRGVLRSGADDDAVRDVLYAALGAKPDDHHDKVGTDRGMSQIGG</sequence>
<reference evidence="14" key="1">
    <citation type="submission" date="2021-02" db="EMBL/GenBank/DDBJ databases">
        <title>Infant gut strain persistence is associated with maternal origin, phylogeny, and functional potential including surface adhesion and iron acquisition.</title>
        <authorList>
            <person name="Lou Y.C."/>
        </authorList>
    </citation>
    <scope>NUCLEOTIDE SEQUENCE</scope>
    <source>
        <strain evidence="14">L2_039_000G1_dasL2_039_000G1_concoct_11</strain>
    </source>
</reference>
<dbReference type="InterPro" id="IPR007197">
    <property type="entry name" value="rSAM"/>
</dbReference>
<dbReference type="InterPro" id="IPR006638">
    <property type="entry name" value="Elp3/MiaA/NifB-like_rSAM"/>
</dbReference>
<feature type="binding site" evidence="12">
    <location>
        <position position="27"/>
    </location>
    <ligand>
        <name>[4Fe-4S] cluster</name>
        <dbReference type="ChEBI" id="CHEBI:49883"/>
        <label>1</label>
        <note>4Fe-4S-S-AdoMet</note>
    </ligand>
</feature>
<dbReference type="CDD" id="cd21117">
    <property type="entry name" value="Twitch_MoaA"/>
    <property type="match status" value="1"/>
</dbReference>
<keyword evidence="4 12" id="KW-0479">Metal-binding</keyword>
<comment type="similarity">
    <text evidence="12">Belongs to the radical SAM superfamily. MoaA family.</text>
</comment>
<dbReference type="EMBL" id="JAGZSV010000061">
    <property type="protein sequence ID" value="MBS6940727.1"/>
    <property type="molecule type" value="Genomic_DNA"/>
</dbReference>
<dbReference type="GO" id="GO:0061799">
    <property type="term" value="F:cyclic pyranopterin monophosphate synthase activity"/>
    <property type="evidence" value="ECO:0007669"/>
    <property type="project" value="TreeGrafter"/>
</dbReference>
<evidence type="ECO:0000256" key="2">
    <source>
        <dbReference type="ARBA" id="ARBA00022485"/>
    </source>
</evidence>
<dbReference type="SFLD" id="SFLDG01386">
    <property type="entry name" value="main_SPASM_domain-containing"/>
    <property type="match status" value="1"/>
</dbReference>
<dbReference type="InterPro" id="IPR013483">
    <property type="entry name" value="MoaA"/>
</dbReference>
<feature type="binding site" evidence="12">
    <location>
        <position position="24"/>
    </location>
    <ligand>
        <name>[4Fe-4S] cluster</name>
        <dbReference type="ChEBI" id="CHEBI:49883"/>
        <label>1</label>
        <note>4Fe-4S-S-AdoMet</note>
    </ligand>
</feature>
<evidence type="ECO:0000256" key="9">
    <source>
        <dbReference type="ARBA" id="ARBA00023150"/>
    </source>
</evidence>
<feature type="binding site" evidence="12">
    <location>
        <position position="20"/>
    </location>
    <ligand>
        <name>[4Fe-4S] cluster</name>
        <dbReference type="ChEBI" id="CHEBI:49883"/>
        <label>1</label>
        <note>4Fe-4S-S-AdoMet</note>
    </ligand>
</feature>
<dbReference type="SUPFAM" id="SSF102114">
    <property type="entry name" value="Radical SAM enzymes"/>
    <property type="match status" value="1"/>
</dbReference>
<comment type="cofactor">
    <cofactor evidence="12">
        <name>[4Fe-4S] cluster</name>
        <dbReference type="ChEBI" id="CHEBI:49883"/>
    </cofactor>
    <text evidence="12">Binds 2 [4Fe-4S] clusters. Binds 1 [4Fe-4S] cluster coordinated with 3 cysteines and an exchangeable S-adenosyl-L-methionine and 1 [4Fe-4S] cluster coordinated with 3 cysteines and the GTP-derived substrate.</text>
</comment>
<feature type="binding site" evidence="12">
    <location>
        <position position="118"/>
    </location>
    <ligand>
        <name>S-adenosyl-L-methionine</name>
        <dbReference type="ChEBI" id="CHEBI:59789"/>
    </ligand>
</feature>
<keyword evidence="9 12" id="KW-0501">Molybdenum cofactor biosynthesis</keyword>
<evidence type="ECO:0000256" key="11">
    <source>
        <dbReference type="ARBA" id="ARBA00048697"/>
    </source>
</evidence>
<dbReference type="GO" id="GO:0061798">
    <property type="term" value="F:GTP 3',8'-cyclase activity"/>
    <property type="evidence" value="ECO:0007669"/>
    <property type="project" value="UniProtKB-UniRule"/>
</dbReference>
<dbReference type="Gene3D" id="3.20.20.70">
    <property type="entry name" value="Aldolase class I"/>
    <property type="match status" value="1"/>
</dbReference>
<feature type="binding site" evidence="12">
    <location>
        <begin position="270"/>
        <end position="272"/>
    </location>
    <ligand>
        <name>GTP</name>
        <dbReference type="ChEBI" id="CHEBI:37565"/>
    </ligand>
</feature>
<evidence type="ECO:0000256" key="6">
    <source>
        <dbReference type="ARBA" id="ARBA00023004"/>
    </source>
</evidence>
<evidence type="ECO:0000256" key="10">
    <source>
        <dbReference type="ARBA" id="ARBA00023239"/>
    </source>
</evidence>
<dbReference type="Pfam" id="PF04055">
    <property type="entry name" value="Radical_SAM"/>
    <property type="match status" value="1"/>
</dbReference>
<evidence type="ECO:0000256" key="8">
    <source>
        <dbReference type="ARBA" id="ARBA00023134"/>
    </source>
</evidence>
<protein>
    <recommendedName>
        <fullName evidence="1 12">GTP 3',8-cyclase</fullName>
        <ecNumber evidence="1 12">4.1.99.22</ecNumber>
    </recommendedName>
    <alternativeName>
        <fullName evidence="12">Molybdenum cofactor biosynthesis protein A</fullName>
    </alternativeName>
</protein>
<accession>A0A943YYU5</accession>
<evidence type="ECO:0000256" key="5">
    <source>
        <dbReference type="ARBA" id="ARBA00022741"/>
    </source>
</evidence>
<dbReference type="SFLD" id="SFLDG01383">
    <property type="entry name" value="cyclic_pyranopterin_phosphate"/>
    <property type="match status" value="1"/>
</dbReference>
<organism evidence="14 15">
    <name type="scientific">Slackia piriformis</name>
    <dbReference type="NCBI Taxonomy" id="626934"/>
    <lineage>
        <taxon>Bacteria</taxon>
        <taxon>Bacillati</taxon>
        <taxon>Actinomycetota</taxon>
        <taxon>Coriobacteriia</taxon>
        <taxon>Eggerthellales</taxon>
        <taxon>Eggerthellaceae</taxon>
        <taxon>Slackia</taxon>
    </lineage>
</organism>
<dbReference type="GO" id="GO:0046872">
    <property type="term" value="F:metal ion binding"/>
    <property type="evidence" value="ECO:0007669"/>
    <property type="project" value="UniProtKB-KW"/>
</dbReference>
<evidence type="ECO:0000313" key="15">
    <source>
        <dbReference type="Proteomes" id="UP000727506"/>
    </source>
</evidence>
<dbReference type="GO" id="GO:0006777">
    <property type="term" value="P:Mo-molybdopterin cofactor biosynthetic process"/>
    <property type="evidence" value="ECO:0007669"/>
    <property type="project" value="UniProtKB-UniRule"/>
</dbReference>
<feature type="binding site" evidence="12">
    <location>
        <position position="13"/>
    </location>
    <ligand>
        <name>GTP</name>
        <dbReference type="ChEBI" id="CHEBI:37565"/>
    </ligand>
</feature>
<feature type="binding site" evidence="12">
    <location>
        <position position="67"/>
    </location>
    <ligand>
        <name>S-adenosyl-L-methionine</name>
        <dbReference type="ChEBI" id="CHEBI:59789"/>
    </ligand>
</feature>
<feature type="binding site" evidence="12">
    <location>
        <position position="265"/>
    </location>
    <ligand>
        <name>[4Fe-4S] cluster</name>
        <dbReference type="ChEBI" id="CHEBI:49883"/>
        <label>2</label>
        <note>4Fe-4S-substrate</note>
    </ligand>
</feature>
<dbReference type="GO" id="GO:0005525">
    <property type="term" value="F:GTP binding"/>
    <property type="evidence" value="ECO:0007669"/>
    <property type="project" value="UniProtKB-UniRule"/>
</dbReference>
<keyword evidence="7 12" id="KW-0411">Iron-sulfur</keyword>
<dbReference type="CDD" id="cd01335">
    <property type="entry name" value="Radical_SAM"/>
    <property type="match status" value="1"/>
</dbReference>
<proteinExistence type="inferred from homology"/>
<dbReference type="Pfam" id="PF06463">
    <property type="entry name" value="Mob_synth_C"/>
    <property type="match status" value="1"/>
</dbReference>
<evidence type="ECO:0000256" key="4">
    <source>
        <dbReference type="ARBA" id="ARBA00022723"/>
    </source>
</evidence>
<feature type="binding site" evidence="12">
    <location>
        <position position="268"/>
    </location>
    <ligand>
        <name>[4Fe-4S] cluster</name>
        <dbReference type="ChEBI" id="CHEBI:49883"/>
        <label>2</label>
        <note>4Fe-4S-substrate</note>
    </ligand>
</feature>
<dbReference type="PANTHER" id="PTHR22960:SF0">
    <property type="entry name" value="MOLYBDENUM COFACTOR BIOSYNTHESIS PROTEIN 1"/>
    <property type="match status" value="1"/>
</dbReference>
<dbReference type="InterPro" id="IPR040064">
    <property type="entry name" value="MoaA-like"/>
</dbReference>
<comment type="pathway">
    <text evidence="12">Cofactor biosynthesis; molybdopterin biosynthesis.</text>
</comment>
<evidence type="ECO:0000256" key="3">
    <source>
        <dbReference type="ARBA" id="ARBA00022691"/>
    </source>
</evidence>
<comment type="catalytic activity">
    <reaction evidence="11 12">
        <text>GTP + AH2 + S-adenosyl-L-methionine = (8S)-3',8-cyclo-7,8-dihydroguanosine 5'-triphosphate + 5'-deoxyadenosine + L-methionine + A + H(+)</text>
        <dbReference type="Rhea" id="RHEA:49576"/>
        <dbReference type="ChEBI" id="CHEBI:13193"/>
        <dbReference type="ChEBI" id="CHEBI:15378"/>
        <dbReference type="ChEBI" id="CHEBI:17319"/>
        <dbReference type="ChEBI" id="CHEBI:17499"/>
        <dbReference type="ChEBI" id="CHEBI:37565"/>
        <dbReference type="ChEBI" id="CHEBI:57844"/>
        <dbReference type="ChEBI" id="CHEBI:59789"/>
        <dbReference type="ChEBI" id="CHEBI:131766"/>
        <dbReference type="EC" id="4.1.99.22"/>
    </reaction>
</comment>
<dbReference type="NCBIfam" id="NF001199">
    <property type="entry name" value="PRK00164.2-1"/>
    <property type="match status" value="1"/>
</dbReference>
<keyword evidence="8 12" id="KW-0342">GTP-binding</keyword>
<dbReference type="PROSITE" id="PS51918">
    <property type="entry name" value="RADICAL_SAM"/>
    <property type="match status" value="1"/>
</dbReference>
<comment type="subunit">
    <text evidence="12">Monomer and homodimer.</text>
</comment>
<name>A0A943YYU5_9ACTN</name>
<keyword evidence="3 12" id="KW-0949">S-adenosyl-L-methionine</keyword>
<feature type="binding site" evidence="12">
    <location>
        <position position="188"/>
    </location>
    <ligand>
        <name>S-adenosyl-L-methionine</name>
        <dbReference type="ChEBI" id="CHEBI:59789"/>
    </ligand>
</feature>
<dbReference type="InterPro" id="IPR058240">
    <property type="entry name" value="rSAM_sf"/>
</dbReference>
<gene>
    <name evidence="12 14" type="primary">moaA</name>
    <name evidence="14" type="ORF">KH142_04465</name>
</gene>
<keyword evidence="2 12" id="KW-0004">4Fe-4S</keyword>
<evidence type="ECO:0000313" key="14">
    <source>
        <dbReference type="EMBL" id="MBS6940727.1"/>
    </source>
</evidence>
<dbReference type="SMART" id="SM00729">
    <property type="entry name" value="Elp3"/>
    <property type="match status" value="1"/>
</dbReference>
<dbReference type="NCBIfam" id="TIGR02666">
    <property type="entry name" value="moaA"/>
    <property type="match status" value="1"/>
</dbReference>
<comment type="function">
    <text evidence="12">Catalyzes the cyclization of GTP to (8S)-3',8-cyclo-7,8-dihydroguanosine 5'-triphosphate.</text>
</comment>
<dbReference type="InterPro" id="IPR050105">
    <property type="entry name" value="MoCo_biosynth_MoaA/MoaC"/>
</dbReference>
<dbReference type="AlphaFoldDB" id="A0A943YYU5"/>
<dbReference type="InterPro" id="IPR010505">
    <property type="entry name" value="MoaA_twitch"/>
</dbReference>
<keyword evidence="6 12" id="KW-0408">Iron</keyword>
<comment type="caution">
    <text evidence="14">The sequence shown here is derived from an EMBL/GenBank/DDBJ whole genome shotgun (WGS) entry which is preliminary data.</text>
</comment>
<evidence type="ECO:0000256" key="12">
    <source>
        <dbReference type="HAMAP-Rule" id="MF_01225"/>
    </source>
</evidence>
<dbReference type="GO" id="GO:0051539">
    <property type="term" value="F:4 iron, 4 sulfur cluster binding"/>
    <property type="evidence" value="ECO:0007669"/>
    <property type="project" value="UniProtKB-UniRule"/>
</dbReference>
<keyword evidence="10 12" id="KW-0456">Lyase</keyword>
<feature type="binding site" evidence="12">
    <location>
        <position position="155"/>
    </location>
    <ligand>
        <name>GTP</name>
        <dbReference type="ChEBI" id="CHEBI:37565"/>
    </ligand>
</feature>
<dbReference type="Proteomes" id="UP000727506">
    <property type="component" value="Unassembled WGS sequence"/>
</dbReference>
<dbReference type="InterPro" id="IPR000385">
    <property type="entry name" value="MoaA_NifB_PqqE_Fe-S-bd_CS"/>
</dbReference>
<dbReference type="EC" id="4.1.99.22" evidence="1 12"/>